<dbReference type="CDD" id="cd07989">
    <property type="entry name" value="LPLAT_AGPAT-like"/>
    <property type="match status" value="1"/>
</dbReference>
<keyword evidence="2 4" id="KW-0808">Transferase</keyword>
<dbReference type="NCBIfam" id="TIGR01490">
    <property type="entry name" value="HAD-SF-IB-hyp1"/>
    <property type="match status" value="1"/>
</dbReference>
<comment type="similarity">
    <text evidence="1 4">Belongs to the 1-acyl-sn-glycerol-3-phosphate acyltransferase family.</text>
</comment>
<dbReference type="InterPro" id="IPR036412">
    <property type="entry name" value="HAD-like_sf"/>
</dbReference>
<comment type="caution">
    <text evidence="6">The sequence shown here is derived from an EMBL/GenBank/DDBJ whole genome shotgun (WGS) entry which is preliminary data.</text>
</comment>
<dbReference type="Proteomes" id="UP000255355">
    <property type="component" value="Unassembled WGS sequence"/>
</dbReference>
<dbReference type="Pfam" id="PF12710">
    <property type="entry name" value="HAD"/>
    <property type="match status" value="1"/>
</dbReference>
<dbReference type="SUPFAM" id="SSF69593">
    <property type="entry name" value="Glycerol-3-phosphate (1)-acyltransferase"/>
    <property type="match status" value="1"/>
</dbReference>
<dbReference type="Gene3D" id="1.20.1440.100">
    <property type="entry name" value="SG protein - dephosphorylation function"/>
    <property type="match status" value="1"/>
</dbReference>
<evidence type="ECO:0000313" key="6">
    <source>
        <dbReference type="EMBL" id="RDI43526.1"/>
    </source>
</evidence>
<dbReference type="Pfam" id="PF01553">
    <property type="entry name" value="Acyltransferase"/>
    <property type="match status" value="1"/>
</dbReference>
<dbReference type="STRING" id="1210089.GCA_001613165_08185"/>
<evidence type="ECO:0000313" key="7">
    <source>
        <dbReference type="Proteomes" id="UP000255355"/>
    </source>
</evidence>
<evidence type="ECO:0000256" key="2">
    <source>
        <dbReference type="ARBA" id="ARBA00022679"/>
    </source>
</evidence>
<dbReference type="GO" id="GO:0006654">
    <property type="term" value="P:phosphatidic acid biosynthetic process"/>
    <property type="evidence" value="ECO:0007669"/>
    <property type="project" value="TreeGrafter"/>
</dbReference>
<dbReference type="InterPro" id="IPR023214">
    <property type="entry name" value="HAD_sf"/>
</dbReference>
<dbReference type="EMBL" id="QQAZ01000021">
    <property type="protein sequence ID" value="RDI43526.1"/>
    <property type="molecule type" value="Genomic_DNA"/>
</dbReference>
<dbReference type="NCBIfam" id="TIGR00530">
    <property type="entry name" value="AGP_acyltrn"/>
    <property type="match status" value="1"/>
</dbReference>
<dbReference type="PANTHER" id="PTHR10434">
    <property type="entry name" value="1-ACYL-SN-GLYCEROL-3-PHOSPHATE ACYLTRANSFERASE"/>
    <property type="match status" value="1"/>
</dbReference>
<keyword evidence="4" id="KW-1208">Phospholipid metabolism</keyword>
<dbReference type="EC" id="2.3.1.51" evidence="4"/>
<organism evidence="6 7">
    <name type="scientific">Nocardia mexicana</name>
    <dbReference type="NCBI Taxonomy" id="279262"/>
    <lineage>
        <taxon>Bacteria</taxon>
        <taxon>Bacillati</taxon>
        <taxon>Actinomycetota</taxon>
        <taxon>Actinomycetes</taxon>
        <taxon>Mycobacteriales</taxon>
        <taxon>Nocardiaceae</taxon>
        <taxon>Nocardia</taxon>
    </lineage>
</organism>
<gene>
    <name evidence="6" type="ORF">DFR68_12184</name>
</gene>
<reference evidence="6 7" key="1">
    <citation type="submission" date="2018-07" db="EMBL/GenBank/DDBJ databases">
        <title>Genomic Encyclopedia of Type Strains, Phase IV (KMG-IV): sequencing the most valuable type-strain genomes for metagenomic binning, comparative biology and taxonomic classification.</title>
        <authorList>
            <person name="Goeker M."/>
        </authorList>
    </citation>
    <scope>NUCLEOTIDE SEQUENCE [LARGE SCALE GENOMIC DNA]</scope>
    <source>
        <strain evidence="6 7">DSM 44952</strain>
    </source>
</reference>
<evidence type="ECO:0000256" key="3">
    <source>
        <dbReference type="ARBA" id="ARBA00023315"/>
    </source>
</evidence>
<dbReference type="RefSeq" id="WP_114699862.1">
    <property type="nucleotide sequence ID" value="NZ_QQAZ01000021.1"/>
</dbReference>
<sequence>MTQWTVDEAVAAIGSGPQGPQVAAVFDFGGTVVHGFTPRSALRRLLRRRDIPRILADSLLTSIRGARGEGEYERFLQRVMHLWAGRPEADLTELGERLFRGTIYGHLYPEAWRLIRAHEAAGHTLLLATCLTRFQVLPAAAELGIEHVLYTPMAAQDGVLTGYVDDKPLWRSGKADAVRRFATERRLDLSDSYAYADAAPDLPLLELVGRPRAVNPDPRMAIEAGERDWPELGFRPRAAAGAGDIARTAAGFAALLGGAALGVAAQSPTRERQRMADAMMRSAAGATLRATGVRVRVTGAEHARDARPAVFLFNHQSQFDMVVLAEVLGSGFTGIVKKEVTRNPVFGPLMRFAGATFIDRTDTAGARAALAPVVETLRGGLSIVVAPEGTRSLTPRVGPFKKGAFHIAVQAGVPIVPMVIRNAGEIAWRNSAVVRKGTVDVAVLPPIDVGGWDPGDMDAEIERVRQLFVDTLLDWPAPEPMPQR</sequence>
<keyword evidence="7" id="KW-1185">Reference proteome</keyword>
<dbReference type="GO" id="GO:0016020">
    <property type="term" value="C:membrane"/>
    <property type="evidence" value="ECO:0007669"/>
    <property type="project" value="InterPro"/>
</dbReference>
<dbReference type="InterPro" id="IPR002123">
    <property type="entry name" value="Plipid/glycerol_acylTrfase"/>
</dbReference>
<keyword evidence="4" id="KW-0594">Phospholipid biosynthesis</keyword>
<dbReference type="Gene3D" id="3.40.50.1000">
    <property type="entry name" value="HAD superfamily/HAD-like"/>
    <property type="match status" value="1"/>
</dbReference>
<comment type="catalytic activity">
    <reaction evidence="4">
        <text>a 1-acyl-sn-glycero-3-phosphate + an acyl-CoA = a 1,2-diacyl-sn-glycero-3-phosphate + CoA</text>
        <dbReference type="Rhea" id="RHEA:19709"/>
        <dbReference type="ChEBI" id="CHEBI:57287"/>
        <dbReference type="ChEBI" id="CHEBI:57970"/>
        <dbReference type="ChEBI" id="CHEBI:58342"/>
        <dbReference type="ChEBI" id="CHEBI:58608"/>
        <dbReference type="EC" id="2.3.1.51"/>
    </reaction>
</comment>
<proteinExistence type="inferred from homology"/>
<dbReference type="AlphaFoldDB" id="A0A370GJX1"/>
<dbReference type="SUPFAM" id="SSF56784">
    <property type="entry name" value="HAD-like"/>
    <property type="match status" value="1"/>
</dbReference>
<comment type="domain">
    <text evidence="4">The HXXXXD motif is essential for acyltransferase activity and may constitute the binding site for the phosphate moiety of the glycerol-3-phosphate.</text>
</comment>
<accession>A0A370GJX1</accession>
<dbReference type="GO" id="GO:0003841">
    <property type="term" value="F:1-acylglycerol-3-phosphate O-acyltransferase activity"/>
    <property type="evidence" value="ECO:0007669"/>
    <property type="project" value="UniProtKB-UniRule"/>
</dbReference>
<keyword evidence="4" id="KW-0443">Lipid metabolism</keyword>
<keyword evidence="4" id="KW-0444">Lipid biosynthesis</keyword>
<dbReference type="InterPro" id="IPR006385">
    <property type="entry name" value="HAD_hydro_SerB1"/>
</dbReference>
<dbReference type="PANTHER" id="PTHR10434:SF66">
    <property type="entry name" value="PHOSPHOLIPID_GLYCEROL ACYLTRANSFERASE DOMAIN-CONTAINING PROTEIN"/>
    <property type="match status" value="1"/>
</dbReference>
<dbReference type="SMART" id="SM00563">
    <property type="entry name" value="PlsC"/>
    <property type="match status" value="1"/>
</dbReference>
<dbReference type="InterPro" id="IPR004552">
    <property type="entry name" value="AGP_acyltrans"/>
</dbReference>
<name>A0A370GJX1_9NOCA</name>
<evidence type="ECO:0000256" key="1">
    <source>
        <dbReference type="ARBA" id="ARBA00008655"/>
    </source>
</evidence>
<evidence type="ECO:0000256" key="4">
    <source>
        <dbReference type="RuleBase" id="RU361267"/>
    </source>
</evidence>
<dbReference type="OrthoDB" id="25607at2"/>
<protein>
    <recommendedName>
        <fullName evidence="4">1-acyl-sn-glycerol-3-phosphate acyltransferase</fullName>
        <ecNumber evidence="4">2.3.1.51</ecNumber>
    </recommendedName>
</protein>
<evidence type="ECO:0000259" key="5">
    <source>
        <dbReference type="SMART" id="SM00563"/>
    </source>
</evidence>
<keyword evidence="3 4" id="KW-0012">Acyltransferase</keyword>
<feature type="domain" description="Phospholipid/glycerol acyltransferase" evidence="5">
    <location>
        <begin position="309"/>
        <end position="423"/>
    </location>
</feature>